<reference evidence="1" key="1">
    <citation type="submission" date="2023-08" db="EMBL/GenBank/DDBJ databases">
        <title>Dental plaque isolates bound by oral lectin ZG16B.</title>
        <authorList>
            <person name="Ghosh S."/>
        </authorList>
    </citation>
    <scope>NUCLEOTIDE SEQUENCE</scope>
    <source>
        <strain evidence="1">DP3_5B</strain>
    </source>
</reference>
<dbReference type="PANTHER" id="PTHR21485:SF6">
    <property type="entry name" value="N-ACYLNEURAMINATE CYTIDYLYLTRANSFERASE-RELATED"/>
    <property type="match status" value="1"/>
</dbReference>
<dbReference type="CDD" id="cd02513">
    <property type="entry name" value="CMP-NeuAc_Synthase"/>
    <property type="match status" value="1"/>
</dbReference>
<sequence>MKKIGIILIRKGSKGLVDKNIKLFCGRPLCFHTIDVALESGKFDEVWISSDSEEYLDVCREEYGEKCIYKIRDENVSLDSSTTFDTLNYLFKDIQENFIFINLQVTSPIRKKEHILDAFDLFENCDHLVSFSNYRLNKSLFMDENDGYLIPSRHGGDYRRQDEPVNIYPNGSIWMSTKDNYLRDKTFYSKRTKVFKMEKIYSYDIDDELDFFICESIYKKIMN</sequence>
<dbReference type="InterPro" id="IPR003329">
    <property type="entry name" value="Cytidylyl_trans"/>
</dbReference>
<keyword evidence="1" id="KW-0548">Nucleotidyltransferase</keyword>
<dbReference type="Proteomes" id="UP001212217">
    <property type="component" value="Unassembled WGS sequence"/>
</dbReference>
<dbReference type="PANTHER" id="PTHR21485">
    <property type="entry name" value="HAD SUPERFAMILY MEMBERS CMAS AND KDSC"/>
    <property type="match status" value="1"/>
</dbReference>
<dbReference type="GO" id="GO:0008781">
    <property type="term" value="F:N-acylneuraminate cytidylyltransferase activity"/>
    <property type="evidence" value="ECO:0007669"/>
    <property type="project" value="TreeGrafter"/>
</dbReference>
<accession>A0AAW6B316</accession>
<dbReference type="SUPFAM" id="SSF53448">
    <property type="entry name" value="Nucleotide-diphospho-sugar transferases"/>
    <property type="match status" value="1"/>
</dbReference>
<comment type="caution">
    <text evidence="1">The sequence shown here is derived from an EMBL/GenBank/DDBJ whole genome shotgun (WGS) entry which is preliminary data.</text>
</comment>
<dbReference type="Pfam" id="PF02348">
    <property type="entry name" value="CTP_transf_3"/>
    <property type="match status" value="1"/>
</dbReference>
<gene>
    <name evidence="1" type="ORF">PNO30_07205</name>
</gene>
<dbReference type="InterPro" id="IPR029044">
    <property type="entry name" value="Nucleotide-diphossugar_trans"/>
</dbReference>
<dbReference type="EMBL" id="JAQMFS010000091">
    <property type="protein sequence ID" value="MDB6186542.1"/>
    <property type="molecule type" value="Genomic_DNA"/>
</dbReference>
<organism evidence="1 2">
    <name type="scientific">Gemella haemolysans</name>
    <dbReference type="NCBI Taxonomy" id="1379"/>
    <lineage>
        <taxon>Bacteria</taxon>
        <taxon>Bacillati</taxon>
        <taxon>Bacillota</taxon>
        <taxon>Bacilli</taxon>
        <taxon>Bacillales</taxon>
        <taxon>Gemellaceae</taxon>
        <taxon>Gemella</taxon>
    </lineage>
</organism>
<dbReference type="RefSeq" id="WP_271987704.1">
    <property type="nucleotide sequence ID" value="NZ_JAQMFS010000091.1"/>
</dbReference>
<name>A0AAW6B316_9BACL</name>
<evidence type="ECO:0000313" key="1">
    <source>
        <dbReference type="EMBL" id="MDB6186542.1"/>
    </source>
</evidence>
<dbReference type="AlphaFoldDB" id="A0AAW6B316"/>
<dbReference type="InterPro" id="IPR050793">
    <property type="entry name" value="CMP-NeuNAc_synthase"/>
</dbReference>
<protein>
    <submittedName>
        <fullName evidence="1">Acylneuraminate cytidylyltransferase family protein</fullName>
    </submittedName>
</protein>
<keyword evidence="1" id="KW-0808">Transferase</keyword>
<dbReference type="Gene3D" id="3.90.550.10">
    <property type="entry name" value="Spore Coat Polysaccharide Biosynthesis Protein SpsA, Chain A"/>
    <property type="match status" value="1"/>
</dbReference>
<proteinExistence type="predicted"/>
<evidence type="ECO:0000313" key="2">
    <source>
        <dbReference type="Proteomes" id="UP001212217"/>
    </source>
</evidence>